<name>A0A654BCU5_SPHMU</name>
<organism evidence="1 2">
    <name type="scientific">Sphingobacterium multivorum</name>
    <dbReference type="NCBI Taxonomy" id="28454"/>
    <lineage>
        <taxon>Bacteria</taxon>
        <taxon>Pseudomonadati</taxon>
        <taxon>Bacteroidota</taxon>
        <taxon>Sphingobacteriia</taxon>
        <taxon>Sphingobacteriales</taxon>
        <taxon>Sphingobacteriaceae</taxon>
        <taxon>Sphingobacterium</taxon>
    </lineage>
</organism>
<reference evidence="1 2" key="1">
    <citation type="submission" date="2019-10" db="EMBL/GenBank/DDBJ databases">
        <authorList>
            <person name="Karimi E."/>
        </authorList>
    </citation>
    <scope>NUCLEOTIDE SEQUENCE [LARGE SCALE GENOMIC DNA]</scope>
    <source>
        <strain evidence="1">Sphingobacterium sp. 8BC</strain>
    </source>
</reference>
<evidence type="ECO:0000313" key="1">
    <source>
        <dbReference type="EMBL" id="VXC78166.1"/>
    </source>
</evidence>
<dbReference type="EMBL" id="CABWMV010000024">
    <property type="protein sequence ID" value="VXC78166.1"/>
    <property type="molecule type" value="Genomic_DNA"/>
</dbReference>
<dbReference type="Proteomes" id="UP000432350">
    <property type="component" value="Unassembled WGS sequence"/>
</dbReference>
<sequence length="38" mass="4415">MKRVSEEYPVIREVMLQLAGLKKRALGLSEIGAKYHYH</sequence>
<evidence type="ECO:0000313" key="2">
    <source>
        <dbReference type="Proteomes" id="UP000432350"/>
    </source>
</evidence>
<accession>A0A654BCU5</accession>
<dbReference type="AlphaFoldDB" id="A0A654BCU5"/>
<gene>
    <name evidence="1" type="ORF">SPHINGO8BC_50001</name>
</gene>
<proteinExistence type="predicted"/>
<protein>
    <submittedName>
        <fullName evidence="1">Uncharacterized protein</fullName>
    </submittedName>
</protein>